<dbReference type="AlphaFoldDB" id="A0A3N5Z881"/>
<feature type="transmembrane region" description="Helical" evidence="6">
    <location>
        <begin position="333"/>
        <end position="354"/>
    </location>
</feature>
<feature type="transmembrane region" description="Helical" evidence="6">
    <location>
        <begin position="257"/>
        <end position="277"/>
    </location>
</feature>
<feature type="transmembrane region" description="Helical" evidence="6">
    <location>
        <begin position="215"/>
        <end position="237"/>
    </location>
</feature>
<evidence type="ECO:0000256" key="5">
    <source>
        <dbReference type="ARBA" id="ARBA00023136"/>
    </source>
</evidence>
<feature type="transmembrane region" description="Helical" evidence="6">
    <location>
        <begin position="140"/>
        <end position="161"/>
    </location>
</feature>
<dbReference type="Pfam" id="PF13520">
    <property type="entry name" value="AA_permease_2"/>
    <property type="match status" value="1"/>
</dbReference>
<evidence type="ECO:0000313" key="7">
    <source>
        <dbReference type="EMBL" id="RPJ66974.1"/>
    </source>
</evidence>
<feature type="transmembrane region" description="Helical" evidence="6">
    <location>
        <begin position="114"/>
        <end position="133"/>
    </location>
</feature>
<dbReference type="PIRSF" id="PIRSF006060">
    <property type="entry name" value="AA_transporter"/>
    <property type="match status" value="1"/>
</dbReference>
<evidence type="ECO:0000313" key="8">
    <source>
        <dbReference type="Proteomes" id="UP000275281"/>
    </source>
</evidence>
<feature type="transmembrane region" description="Helical" evidence="6">
    <location>
        <begin position="85"/>
        <end position="108"/>
    </location>
</feature>
<dbReference type="Gene3D" id="1.20.1740.10">
    <property type="entry name" value="Amino acid/polyamine transporter I"/>
    <property type="match status" value="1"/>
</dbReference>
<evidence type="ECO:0000256" key="1">
    <source>
        <dbReference type="ARBA" id="ARBA00004651"/>
    </source>
</evidence>
<evidence type="ECO:0000256" key="4">
    <source>
        <dbReference type="ARBA" id="ARBA00022989"/>
    </source>
</evidence>
<dbReference type="GO" id="GO:0022857">
    <property type="term" value="F:transmembrane transporter activity"/>
    <property type="evidence" value="ECO:0007669"/>
    <property type="project" value="InterPro"/>
</dbReference>
<evidence type="ECO:0000256" key="3">
    <source>
        <dbReference type="ARBA" id="ARBA00022692"/>
    </source>
</evidence>
<feature type="transmembrane region" description="Helical" evidence="6">
    <location>
        <begin position="12"/>
        <end position="33"/>
    </location>
</feature>
<dbReference type="GO" id="GO:0005886">
    <property type="term" value="C:plasma membrane"/>
    <property type="evidence" value="ECO:0007669"/>
    <property type="project" value="UniProtKB-SubCell"/>
</dbReference>
<organism evidence="7 8">
    <name type="scientific">Alteromonas sediminis</name>
    <dbReference type="NCBI Taxonomy" id="2259342"/>
    <lineage>
        <taxon>Bacteria</taxon>
        <taxon>Pseudomonadati</taxon>
        <taxon>Pseudomonadota</taxon>
        <taxon>Gammaproteobacteria</taxon>
        <taxon>Alteromonadales</taxon>
        <taxon>Alteromonadaceae</taxon>
        <taxon>Alteromonas/Salinimonas group</taxon>
        <taxon>Alteromonas</taxon>
    </lineage>
</organism>
<keyword evidence="3 6" id="KW-0812">Transmembrane</keyword>
<proteinExistence type="predicted"/>
<keyword evidence="8" id="KW-1185">Reference proteome</keyword>
<dbReference type="RefSeq" id="WP_124026879.1">
    <property type="nucleotide sequence ID" value="NZ_JBHRSN010000015.1"/>
</dbReference>
<feature type="transmembrane region" description="Helical" evidence="6">
    <location>
        <begin position="39"/>
        <end position="57"/>
    </location>
</feature>
<feature type="transmembrane region" description="Helical" evidence="6">
    <location>
        <begin position="307"/>
        <end position="327"/>
    </location>
</feature>
<dbReference type="Proteomes" id="UP000275281">
    <property type="component" value="Unassembled WGS sequence"/>
</dbReference>
<feature type="transmembrane region" description="Helical" evidence="6">
    <location>
        <begin position="385"/>
        <end position="403"/>
    </location>
</feature>
<reference evidence="7 8" key="1">
    <citation type="submission" date="2018-11" db="EMBL/GenBank/DDBJ databases">
        <authorList>
            <person name="Ye M.-Q."/>
            <person name="Du Z.-J."/>
        </authorList>
    </citation>
    <scope>NUCLEOTIDE SEQUENCE [LARGE SCALE GENOMIC DNA]</scope>
    <source>
        <strain evidence="7 8">U0105</strain>
    </source>
</reference>
<dbReference type="InterPro" id="IPR050367">
    <property type="entry name" value="APC_superfamily"/>
</dbReference>
<evidence type="ECO:0000256" key="6">
    <source>
        <dbReference type="SAM" id="Phobius"/>
    </source>
</evidence>
<evidence type="ECO:0000256" key="2">
    <source>
        <dbReference type="ARBA" id="ARBA00022475"/>
    </source>
</evidence>
<gene>
    <name evidence="7" type="ORF">DRW07_05365</name>
</gene>
<comment type="caution">
    <text evidence="7">The sequence shown here is derived from an EMBL/GenBank/DDBJ whole genome shotgun (WGS) entry which is preliminary data.</text>
</comment>
<dbReference type="OrthoDB" id="9117841at2"/>
<dbReference type="PANTHER" id="PTHR42770">
    <property type="entry name" value="AMINO ACID TRANSPORTER-RELATED"/>
    <property type="match status" value="1"/>
</dbReference>
<sequence>MSSKISRWQGAGLVATTLLGTGVFILPQLTIVSSGSDSAIVWLLLTVVIMPVALVMGKLAASFPHAGGPAHYVEKAFGARLGRSLGLLFVCVVPFGAPAAMLITFTFFTGLTGITGPLLLICELITLFGLFLINRRGLKLSAVVQLGITIFIVTFVLALILTPTEQVSSPWQPRVPEVGPLLNGIGIAFWSFLGLEAITHLAEEFRWPRRDVMPAMVYGCLMVGGIYVATAILLLFYPSMTEIAIMGVAELKFGKAGAMLIGILGIAGGLAAVNVYLASLSRLLANFAQQGVLPATLGKKNKHGIPIWAITFILSIIAVMLVFTFITKLDLEALITAANGVFVLIYMATMFSAWRLLAKKYRLLVGIGLFLLTGIMWSIGIQMIYAVICFVVIANGLSTREWYVAKNRKLS</sequence>
<name>A0A3N5Z881_9ALTE</name>
<keyword evidence="2" id="KW-1003">Cell membrane</keyword>
<dbReference type="PANTHER" id="PTHR42770:SF13">
    <property type="entry name" value="L-METHIONINE_BRANCHED-CHAIN AMINO ACID EXPORTER YJEH"/>
    <property type="match status" value="1"/>
</dbReference>
<comment type="subcellular location">
    <subcellularLocation>
        <location evidence="1">Cell membrane</location>
        <topology evidence="1">Multi-pass membrane protein</topology>
    </subcellularLocation>
</comment>
<dbReference type="EMBL" id="RPOK01000002">
    <property type="protein sequence ID" value="RPJ66974.1"/>
    <property type="molecule type" value="Genomic_DNA"/>
</dbReference>
<dbReference type="InterPro" id="IPR002293">
    <property type="entry name" value="AA/rel_permease1"/>
</dbReference>
<protein>
    <submittedName>
        <fullName evidence="7">L-methionine/branched-chain amino acid transporter</fullName>
    </submittedName>
</protein>
<keyword evidence="5 6" id="KW-0472">Membrane</keyword>
<accession>A0A3N5Z881</accession>
<keyword evidence="4 6" id="KW-1133">Transmembrane helix</keyword>
<dbReference type="NCBIfam" id="NF008245">
    <property type="entry name" value="PRK11021.1"/>
    <property type="match status" value="1"/>
</dbReference>